<keyword evidence="8" id="KW-1185">Reference proteome</keyword>
<dbReference type="EMBL" id="MIGC01000750">
    <property type="protein sequence ID" value="PHJ24289.1"/>
    <property type="molecule type" value="Genomic_DNA"/>
</dbReference>
<reference evidence="7 8" key="1">
    <citation type="journal article" date="2017" name="Int. J. Parasitol.">
        <title>The genome of the protozoan parasite Cystoisospora suis and a reverse vaccinology approach to identify vaccine candidates.</title>
        <authorList>
            <person name="Palmieri N."/>
            <person name="Shrestha A."/>
            <person name="Ruttkowski B."/>
            <person name="Beck T."/>
            <person name="Vogl C."/>
            <person name="Tomley F."/>
            <person name="Blake D.P."/>
            <person name="Joachim A."/>
        </authorList>
    </citation>
    <scope>NUCLEOTIDE SEQUENCE [LARGE SCALE GENOMIC DNA]</scope>
    <source>
        <strain evidence="7 8">Wien I</strain>
    </source>
</reference>
<dbReference type="InterPro" id="IPR044571">
    <property type="entry name" value="P4KG1-8"/>
</dbReference>
<dbReference type="AlphaFoldDB" id="A0A2C6L8T4"/>
<organism evidence="7 8">
    <name type="scientific">Cystoisospora suis</name>
    <dbReference type="NCBI Taxonomy" id="483139"/>
    <lineage>
        <taxon>Eukaryota</taxon>
        <taxon>Sar</taxon>
        <taxon>Alveolata</taxon>
        <taxon>Apicomplexa</taxon>
        <taxon>Conoidasida</taxon>
        <taxon>Coccidia</taxon>
        <taxon>Eucoccidiorida</taxon>
        <taxon>Eimeriorina</taxon>
        <taxon>Sarcocystidae</taxon>
        <taxon>Cystoisospora</taxon>
    </lineage>
</organism>
<proteinExistence type="inferred from homology"/>
<dbReference type="Proteomes" id="UP000221165">
    <property type="component" value="Unassembled WGS sequence"/>
</dbReference>
<comment type="similarity">
    <text evidence="1">Belongs to the PI3/PI4-kinase family. Type II PI4K subfamily.</text>
</comment>
<evidence type="ECO:0000256" key="2">
    <source>
        <dbReference type="ARBA" id="ARBA00022679"/>
    </source>
</evidence>
<dbReference type="PANTHER" id="PTHR45800:SF11">
    <property type="entry name" value="PHOSPHATIDYLINOSITOL 3-KINASE-RELATED PROTEIN KINASE"/>
    <property type="match status" value="1"/>
</dbReference>
<keyword evidence="4 7" id="KW-0418">Kinase</keyword>
<dbReference type="RefSeq" id="XP_067925962.1">
    <property type="nucleotide sequence ID" value="XM_068062056.1"/>
</dbReference>
<evidence type="ECO:0000313" key="7">
    <source>
        <dbReference type="EMBL" id="PHJ24289.1"/>
    </source>
</evidence>
<evidence type="ECO:0000256" key="4">
    <source>
        <dbReference type="ARBA" id="ARBA00022777"/>
    </source>
</evidence>
<dbReference type="OrthoDB" id="5839at2759"/>
<evidence type="ECO:0000313" key="8">
    <source>
        <dbReference type="Proteomes" id="UP000221165"/>
    </source>
</evidence>
<sequence length="408" mass="44598">MVNDQLSSGSGAAAGGGLPGVGGGAGGGGIASHPLYYYSTHNALRAAEGGENFFPVTFVELHGKRSCKINVYPFCDVQMVKRILLKKMNLSSCMQVRDIRLLYKGSELPNWRLMNIFTDAPFKKLHWSIRSDHLRASLRPLVSQQKLHRNLVQVIEEVKLGFRRNVAPKLTMDGTGGTYILFDARRRPVGIFKPEDEEAFAPCNPRGYEGRIGQAGFRGGVLSGEGAGREYAAHILDSLYHSYAGVPPTTMVEACHPAFCYKSPVQLSTGDHLMMDSYMSSSINPTKSSLPAASQESGGQQQLKWKAGSLQQFAQAKESCGDYNPLLFSVSDVHRIAIFDIRVMNLDRNDGNILVAPLHTFQDITAALNYSDGPSLHEVPGRLAQHQQKMLAQQLASKLIRSVSSIGC</sequence>
<evidence type="ECO:0000256" key="5">
    <source>
        <dbReference type="ARBA" id="ARBA00022840"/>
    </source>
</evidence>
<evidence type="ECO:0000256" key="3">
    <source>
        <dbReference type="ARBA" id="ARBA00022741"/>
    </source>
</evidence>
<gene>
    <name evidence="7" type="ORF">CSUI_001853</name>
</gene>
<evidence type="ECO:0000256" key="1">
    <source>
        <dbReference type="ARBA" id="ARBA00008941"/>
    </source>
</evidence>
<keyword evidence="5" id="KW-0067">ATP-binding</keyword>
<keyword evidence="2" id="KW-0808">Transferase</keyword>
<dbReference type="VEuPathDB" id="ToxoDB:CSUI_001853"/>
<keyword evidence="3" id="KW-0547">Nucleotide-binding</keyword>
<dbReference type="Pfam" id="PF00454">
    <property type="entry name" value="PI3_PI4_kinase"/>
    <property type="match status" value="1"/>
</dbReference>
<dbReference type="GeneID" id="94425267"/>
<dbReference type="PANTHER" id="PTHR45800">
    <property type="entry name" value="PHOSPHATIDYLINOSITOL 4-KINASE GAMMA"/>
    <property type="match status" value="1"/>
</dbReference>
<feature type="domain" description="PI3K/PI4K catalytic" evidence="6">
    <location>
        <begin position="176"/>
        <end position="355"/>
    </location>
</feature>
<protein>
    <submittedName>
        <fullName evidence="7">Phosphatidylinositol 3-and 4-kinase</fullName>
    </submittedName>
</protein>
<dbReference type="GO" id="GO:0005524">
    <property type="term" value="F:ATP binding"/>
    <property type="evidence" value="ECO:0007669"/>
    <property type="project" value="UniProtKB-KW"/>
</dbReference>
<dbReference type="GO" id="GO:0016301">
    <property type="term" value="F:kinase activity"/>
    <property type="evidence" value="ECO:0007669"/>
    <property type="project" value="UniProtKB-KW"/>
</dbReference>
<dbReference type="InterPro" id="IPR000403">
    <property type="entry name" value="PI3/4_kinase_cat_dom"/>
</dbReference>
<feature type="non-terminal residue" evidence="7">
    <location>
        <position position="408"/>
    </location>
</feature>
<comment type="caution">
    <text evidence="7">The sequence shown here is derived from an EMBL/GenBank/DDBJ whole genome shotgun (WGS) entry which is preliminary data.</text>
</comment>
<accession>A0A2C6L8T4</accession>
<evidence type="ECO:0000259" key="6">
    <source>
        <dbReference type="Pfam" id="PF00454"/>
    </source>
</evidence>
<name>A0A2C6L8T4_9APIC</name>